<dbReference type="Proteomes" id="UP000198619">
    <property type="component" value="Unassembled WGS sequence"/>
</dbReference>
<dbReference type="RefSeq" id="WP_090040743.1">
    <property type="nucleotide sequence ID" value="NZ_FOKI01000012.1"/>
</dbReference>
<protein>
    <submittedName>
        <fullName evidence="5">DNA-binding transcriptional regulator, HxlR family</fullName>
    </submittedName>
</protein>
<dbReference type="PANTHER" id="PTHR33204:SF29">
    <property type="entry name" value="TRANSCRIPTIONAL REGULATOR"/>
    <property type="match status" value="1"/>
</dbReference>
<dbReference type="SUPFAM" id="SSF46785">
    <property type="entry name" value="Winged helix' DNA-binding domain"/>
    <property type="match status" value="1"/>
</dbReference>
<keyword evidence="3" id="KW-0804">Transcription</keyword>
<name>A0A1I0Y9J9_9CLOT</name>
<evidence type="ECO:0000259" key="4">
    <source>
        <dbReference type="PROSITE" id="PS51118"/>
    </source>
</evidence>
<dbReference type="EMBL" id="FOKI01000012">
    <property type="protein sequence ID" value="SFB09924.1"/>
    <property type="molecule type" value="Genomic_DNA"/>
</dbReference>
<keyword evidence="1" id="KW-0805">Transcription regulation</keyword>
<dbReference type="InterPro" id="IPR036390">
    <property type="entry name" value="WH_DNA-bd_sf"/>
</dbReference>
<dbReference type="Pfam" id="PF01638">
    <property type="entry name" value="HxlR"/>
    <property type="match status" value="1"/>
</dbReference>
<gene>
    <name evidence="5" type="ORF">SAMN04488528_10127</name>
</gene>
<sequence>MKIRDEYTCPLEVVHDIIKGKWKSIILWQLKYGPTSLSKLEHDISGISQKMLLEQLKELKEFGLVDKVNFNGYPLHVEYFLTEERGKKIIPALEILQSIGVDYMVEHGMTAFLEEKGIVYSTDYPQKSK</sequence>
<feature type="domain" description="HTH hxlR-type" evidence="4">
    <location>
        <begin position="9"/>
        <end position="108"/>
    </location>
</feature>
<reference evidence="5 6" key="1">
    <citation type="submission" date="2016-10" db="EMBL/GenBank/DDBJ databases">
        <authorList>
            <person name="de Groot N.N."/>
        </authorList>
    </citation>
    <scope>NUCLEOTIDE SEQUENCE [LARGE SCALE GENOMIC DNA]</scope>
    <source>
        <strain evidence="5 6">DSM 12271</strain>
    </source>
</reference>
<evidence type="ECO:0000256" key="1">
    <source>
        <dbReference type="ARBA" id="ARBA00023015"/>
    </source>
</evidence>
<dbReference type="AlphaFoldDB" id="A0A1I0Y9J9"/>
<dbReference type="PROSITE" id="PS51118">
    <property type="entry name" value="HTH_HXLR"/>
    <property type="match status" value="1"/>
</dbReference>
<dbReference type="OrthoDB" id="9791143at2"/>
<evidence type="ECO:0000256" key="3">
    <source>
        <dbReference type="ARBA" id="ARBA00023163"/>
    </source>
</evidence>
<dbReference type="InterPro" id="IPR036388">
    <property type="entry name" value="WH-like_DNA-bd_sf"/>
</dbReference>
<dbReference type="GO" id="GO:0003677">
    <property type="term" value="F:DNA binding"/>
    <property type="evidence" value="ECO:0007669"/>
    <property type="project" value="UniProtKB-KW"/>
</dbReference>
<dbReference type="PANTHER" id="PTHR33204">
    <property type="entry name" value="TRANSCRIPTIONAL REGULATOR, MARR FAMILY"/>
    <property type="match status" value="1"/>
</dbReference>
<dbReference type="InterPro" id="IPR002577">
    <property type="entry name" value="HTH_HxlR"/>
</dbReference>
<evidence type="ECO:0000256" key="2">
    <source>
        <dbReference type="ARBA" id="ARBA00023125"/>
    </source>
</evidence>
<evidence type="ECO:0000313" key="5">
    <source>
        <dbReference type="EMBL" id="SFB09924.1"/>
    </source>
</evidence>
<organism evidence="5 6">
    <name type="scientific">Clostridium frigidicarnis</name>
    <dbReference type="NCBI Taxonomy" id="84698"/>
    <lineage>
        <taxon>Bacteria</taxon>
        <taxon>Bacillati</taxon>
        <taxon>Bacillota</taxon>
        <taxon>Clostridia</taxon>
        <taxon>Eubacteriales</taxon>
        <taxon>Clostridiaceae</taxon>
        <taxon>Clostridium</taxon>
    </lineage>
</organism>
<accession>A0A1I0Y9J9</accession>
<keyword evidence="2 5" id="KW-0238">DNA-binding</keyword>
<proteinExistence type="predicted"/>
<evidence type="ECO:0000313" key="6">
    <source>
        <dbReference type="Proteomes" id="UP000198619"/>
    </source>
</evidence>
<keyword evidence="6" id="KW-1185">Reference proteome</keyword>
<dbReference type="STRING" id="84698.SAMN04488528_10127"/>
<dbReference type="Gene3D" id="1.10.10.10">
    <property type="entry name" value="Winged helix-like DNA-binding domain superfamily/Winged helix DNA-binding domain"/>
    <property type="match status" value="1"/>
</dbReference>